<dbReference type="Gene3D" id="3.30.530.20">
    <property type="match status" value="1"/>
</dbReference>
<reference evidence="3 4" key="1">
    <citation type="journal article" date="2019" name="Nat. Microbiol.">
        <title>Mediterranean grassland soil C-N compound turnover is dependent on rainfall and depth, and is mediated by genomically divergent microorganisms.</title>
        <authorList>
            <person name="Diamond S."/>
            <person name="Andeer P.F."/>
            <person name="Li Z."/>
            <person name="Crits-Christoph A."/>
            <person name="Burstein D."/>
            <person name="Anantharaman K."/>
            <person name="Lane K.R."/>
            <person name="Thomas B.C."/>
            <person name="Pan C."/>
            <person name="Northen T.R."/>
            <person name="Banfield J.F."/>
        </authorList>
    </citation>
    <scope>NUCLEOTIDE SEQUENCE [LARGE SCALE GENOMIC DNA]</scope>
    <source>
        <strain evidence="3">WS_2</strain>
    </source>
</reference>
<dbReference type="Pfam" id="PF08327">
    <property type="entry name" value="AHSA1"/>
    <property type="match status" value="1"/>
</dbReference>
<comment type="caution">
    <text evidence="3">The sequence shown here is derived from an EMBL/GenBank/DDBJ whole genome shotgun (WGS) entry which is preliminary data.</text>
</comment>
<evidence type="ECO:0000313" key="4">
    <source>
        <dbReference type="Proteomes" id="UP000317716"/>
    </source>
</evidence>
<protein>
    <submittedName>
        <fullName evidence="3">SRPBCC family protein</fullName>
    </submittedName>
</protein>
<dbReference type="EMBL" id="VBOS01000079">
    <property type="protein sequence ID" value="TMQ58456.1"/>
    <property type="molecule type" value="Genomic_DNA"/>
</dbReference>
<sequence>MSNRESYMPGSAAGAEVRRKLRHPQARVWQALTDPAHLSEWAPFDADRNLATAGPVKLTTVGAPTPQVSESTVKRAEAPRLLEYSWGGNDLRWQLEPLDDGTRLTLWHNIDRRYISWGAAGWHICFDVLERLLAGEPMGRIVGADAIQFGGWQRLNAEYAKQFNVETPGWQPNAPKR</sequence>
<dbReference type="InterPro" id="IPR013538">
    <property type="entry name" value="ASHA1/2-like_C"/>
</dbReference>
<dbReference type="SUPFAM" id="SSF55961">
    <property type="entry name" value="Bet v1-like"/>
    <property type="match status" value="1"/>
</dbReference>
<feature type="domain" description="Activator of Hsp90 ATPase homologue 1/2-like C-terminal" evidence="2">
    <location>
        <begin position="23"/>
        <end position="133"/>
    </location>
</feature>
<dbReference type="CDD" id="cd08899">
    <property type="entry name" value="SRPBCC_CalC_Aha1-like_6"/>
    <property type="match status" value="1"/>
</dbReference>
<name>A0A538T4A0_UNCEI</name>
<evidence type="ECO:0000313" key="3">
    <source>
        <dbReference type="EMBL" id="TMQ58456.1"/>
    </source>
</evidence>
<gene>
    <name evidence="3" type="ORF">E6K72_02615</name>
</gene>
<evidence type="ECO:0000259" key="2">
    <source>
        <dbReference type="Pfam" id="PF08327"/>
    </source>
</evidence>
<comment type="similarity">
    <text evidence="1">Belongs to the AHA1 family.</text>
</comment>
<dbReference type="Proteomes" id="UP000317716">
    <property type="component" value="Unassembled WGS sequence"/>
</dbReference>
<evidence type="ECO:0000256" key="1">
    <source>
        <dbReference type="ARBA" id="ARBA00006817"/>
    </source>
</evidence>
<proteinExistence type="inferred from homology"/>
<dbReference type="AlphaFoldDB" id="A0A538T4A0"/>
<dbReference type="InterPro" id="IPR023393">
    <property type="entry name" value="START-like_dom_sf"/>
</dbReference>
<accession>A0A538T4A0</accession>
<organism evidence="3 4">
    <name type="scientific">Eiseniibacteriota bacterium</name>
    <dbReference type="NCBI Taxonomy" id="2212470"/>
    <lineage>
        <taxon>Bacteria</taxon>
        <taxon>Candidatus Eiseniibacteriota</taxon>
    </lineage>
</organism>